<dbReference type="Pfam" id="PF06074">
    <property type="entry name" value="Portal_Mu"/>
    <property type="match status" value="1"/>
</dbReference>
<organism evidence="1 2">
    <name type="scientific">Bordetella petrii (strain ATCC BAA-461 / DSM 12804 / CCUG 43448 / CIP 107267 / Se-1111R)</name>
    <dbReference type="NCBI Taxonomy" id="340100"/>
    <lineage>
        <taxon>Bacteria</taxon>
        <taxon>Pseudomonadati</taxon>
        <taxon>Pseudomonadota</taxon>
        <taxon>Betaproteobacteria</taxon>
        <taxon>Burkholderiales</taxon>
        <taxon>Alcaligenaceae</taxon>
        <taxon>Bordetella</taxon>
    </lineage>
</organism>
<gene>
    <name evidence="1" type="primary">gp29</name>
    <name evidence="1" type="ordered locus">Bpet4408</name>
</gene>
<name>A9ID42_BORPD</name>
<dbReference type="Proteomes" id="UP000001225">
    <property type="component" value="Chromosome"/>
</dbReference>
<keyword evidence="2" id="KW-1185">Reference proteome</keyword>
<protein>
    <submittedName>
        <fullName evidence="1">Phage-related protein</fullName>
    </submittedName>
</protein>
<evidence type="ECO:0000313" key="2">
    <source>
        <dbReference type="Proteomes" id="UP000001225"/>
    </source>
</evidence>
<sequence>MATKNEKPDNGKPIMQEVATTMDGRDITRGFVSPLQLLQPADTVLRSRGNGDLRLYEELLRDDQVKATWQQRQLAVISADWDVQPGGTSAQDQAAADFLREQLNNIKFDQTTMGMHYGVFYGYAVGECMYGRDGRHVTLEAIKVRNRRRFRFDGAGRLRMLTASKPDGELLPGRKFWTFATGADHDDEPYGQGLGHWLYWPVFFKRNGLRLWLVFLDKFGQPTAKGHYPGSATQQQKDRLLQALQAVHSDSGVALPDGMDIELIEAARSGTADYTELYDRMDRAIAKVTLGHTGSSESAPGRLGGEDMAGDVRDDITKADADVLCESFNAGVARWLTEWNYPGAAAPHVWRKMEQPEDLNRLSERDERVFRLGYRPTLRYIQDHYGEDWEVDNRPAPAPGAPFGFAERDDGSVRLRADTMADRLDREAEPAMAALMEPVRRLVANAGSLQEIRDGLFSLYEGMPSEQLAVVMRRAMAAAALAGRADVVEGE</sequence>
<dbReference type="STRING" id="94624.Bpet4408"/>
<dbReference type="AlphaFoldDB" id="A9ID42"/>
<evidence type="ECO:0000313" key="1">
    <source>
        <dbReference type="EMBL" id="CAP44759.1"/>
    </source>
</evidence>
<accession>A9ID42</accession>
<dbReference type="EMBL" id="AM902716">
    <property type="protein sequence ID" value="CAP44759.1"/>
    <property type="molecule type" value="Genomic_DNA"/>
</dbReference>
<dbReference type="InterPro" id="IPR009279">
    <property type="entry name" value="Portal_Mu"/>
</dbReference>
<reference evidence="1 2" key="1">
    <citation type="journal article" date="2008" name="BMC Genomics">
        <title>The missing link: Bordetella petrii is endowed with both the metabolic versatility of environmental bacteria and virulence traits of pathogenic Bordetellae.</title>
        <authorList>
            <person name="Gross R."/>
            <person name="Guzman C.A."/>
            <person name="Sebaihia M."/>
            <person name="Martins Dos Santos V.A."/>
            <person name="Pieper D.H."/>
            <person name="Koebnik R."/>
            <person name="Lechner M."/>
            <person name="Bartels D."/>
            <person name="Buhrmester J."/>
            <person name="Choudhuri J.V."/>
            <person name="Ebensen T."/>
            <person name="Gaigalat L."/>
            <person name="Herrmann S."/>
            <person name="Khachane A.N."/>
            <person name="Larisch C."/>
            <person name="Link S."/>
            <person name="Linke B."/>
            <person name="Meyer F."/>
            <person name="Mormann S."/>
            <person name="Nakunst D."/>
            <person name="Rueckert C."/>
            <person name="Schneiker-Bekel S."/>
            <person name="Schulze K."/>
            <person name="Vorhoelter F.J."/>
            <person name="Yevsa T."/>
            <person name="Engle J.T."/>
            <person name="Goldman W.E."/>
            <person name="Puehler A."/>
            <person name="Goebel U.B."/>
            <person name="Goesmann A."/>
            <person name="Bloecker H."/>
            <person name="Kaiser O."/>
            <person name="Martinez-Arias R."/>
        </authorList>
    </citation>
    <scope>NUCLEOTIDE SEQUENCE [LARGE SCALE GENOMIC DNA]</scope>
    <source>
        <strain evidence="2">ATCC BAA-461 / DSM 12804 / CCUG 43448 / CIP 107267 / Se-1111R</strain>
    </source>
</reference>
<dbReference type="KEGG" id="bpt:Bpet4408"/>
<proteinExistence type="predicted"/>
<dbReference type="eggNOG" id="COG4383">
    <property type="taxonomic scope" value="Bacteria"/>
</dbReference>